<keyword evidence="2 5" id="KW-0812">Transmembrane</keyword>
<dbReference type="GO" id="GO:0016020">
    <property type="term" value="C:membrane"/>
    <property type="evidence" value="ECO:0007669"/>
    <property type="project" value="UniProtKB-SubCell"/>
</dbReference>
<reference evidence="7" key="1">
    <citation type="submission" date="2010-08" db="EMBL/GenBank/DDBJ databases">
        <authorList>
            <consortium name="Caenorhabditis japonica Sequencing Consortium"/>
            <person name="Wilson R.K."/>
        </authorList>
    </citation>
    <scope>NUCLEOTIDE SEQUENCE [LARGE SCALE GENOMIC DNA]</scope>
    <source>
        <strain evidence="7">DF5081</strain>
    </source>
</reference>
<dbReference type="PANTHER" id="PTHR35193">
    <property type="entry name" value="MUCIN 13A, CELL SURFACE-ASSOCIATED-RELATED"/>
    <property type="match status" value="1"/>
</dbReference>
<proteinExistence type="predicted"/>
<evidence type="ECO:0000256" key="4">
    <source>
        <dbReference type="ARBA" id="ARBA00023136"/>
    </source>
</evidence>
<evidence type="ECO:0000313" key="7">
    <source>
        <dbReference type="Proteomes" id="UP000005237"/>
    </source>
</evidence>
<dbReference type="Proteomes" id="UP000005237">
    <property type="component" value="Unassembled WGS sequence"/>
</dbReference>
<evidence type="ECO:0000313" key="6">
    <source>
        <dbReference type="EnsemblMetazoa" id="CJA38112b.1"/>
    </source>
</evidence>
<evidence type="ECO:0000256" key="1">
    <source>
        <dbReference type="ARBA" id="ARBA00004370"/>
    </source>
</evidence>
<dbReference type="EnsemblMetazoa" id="CJA38112b.1">
    <property type="protein sequence ID" value="CJA38112b.1"/>
    <property type="gene ID" value="WBGene00213959"/>
</dbReference>
<evidence type="ECO:0000256" key="2">
    <source>
        <dbReference type="ARBA" id="ARBA00022692"/>
    </source>
</evidence>
<dbReference type="PANTHER" id="PTHR35193:SF7">
    <property type="entry name" value="PERMEABILITY-DETERMINING TRANSCRIPTION FACTOR"/>
    <property type="match status" value="1"/>
</dbReference>
<reference evidence="6" key="2">
    <citation type="submission" date="2022-06" db="UniProtKB">
        <authorList>
            <consortium name="EnsemblMetazoa"/>
        </authorList>
    </citation>
    <scope>IDENTIFICATION</scope>
    <source>
        <strain evidence="6">DF5081</strain>
    </source>
</reference>
<keyword evidence="7" id="KW-1185">Reference proteome</keyword>
<feature type="transmembrane region" description="Helical" evidence="5">
    <location>
        <begin position="279"/>
        <end position="303"/>
    </location>
</feature>
<dbReference type="AlphaFoldDB" id="A0A8R1EMC9"/>
<protein>
    <submittedName>
        <fullName evidence="6">GPS domain-containing protein</fullName>
    </submittedName>
</protein>
<feature type="transmembrane region" description="Helical" evidence="5">
    <location>
        <begin position="323"/>
        <end position="342"/>
    </location>
</feature>
<keyword evidence="4 5" id="KW-0472">Membrane</keyword>
<organism evidence="6 7">
    <name type="scientific">Caenorhabditis japonica</name>
    <dbReference type="NCBI Taxonomy" id="281687"/>
    <lineage>
        <taxon>Eukaryota</taxon>
        <taxon>Metazoa</taxon>
        <taxon>Ecdysozoa</taxon>
        <taxon>Nematoda</taxon>
        <taxon>Chromadorea</taxon>
        <taxon>Rhabditida</taxon>
        <taxon>Rhabditina</taxon>
        <taxon>Rhabditomorpha</taxon>
        <taxon>Rhabditoidea</taxon>
        <taxon>Rhabditidae</taxon>
        <taxon>Peloderinae</taxon>
        <taxon>Caenorhabditis</taxon>
    </lineage>
</organism>
<comment type="subcellular location">
    <subcellularLocation>
        <location evidence="1">Membrane</location>
    </subcellularLocation>
</comment>
<sequence length="461" mass="51736">MDECLNAQEDEIRDSQTKEYRLLDVLRPMVQNTRDESIHYLKGTNLGFGAKKVDCLKIQSDDDGLIDYGPDIGFKFLNDTNNLSSTRRNSIIVPLKNVCGDRDVSHVFFTIYRHQKLFNGPQRYRVYGGEEAQQVVDNDTSTGKAIPLAPPGKCETQISVPSQASVLSATVMDSDGTVRALTTNAKSPVIAKLQFNLGKTKRPLHGETIVSWFNTDHQMWDLDEQCTVTSNENGIISANCEHLTDFSALILGQISANYVCSYPLIMLGYVVNGVSTLCLLVLTAIGILFYVIMMSMLIGIRMISPFLIPKLRRFFTTMTSPPAAISIGLLVPLAFTVLIFIFDIEFFKRDDEFCWVRPDYVVYAVLIPMVLPTINGVICSSFAIYKMFFQARRGLADGDTKHHDAEFWSKVLGLIFMQVAMGLPWVNFKQPLNPVADVMQTLKAATPVKQILKRLQMLRRS</sequence>
<dbReference type="SMART" id="SM00303">
    <property type="entry name" value="GPS"/>
    <property type="match status" value="1"/>
</dbReference>
<feature type="transmembrane region" description="Helical" evidence="5">
    <location>
        <begin position="362"/>
        <end position="385"/>
    </location>
</feature>
<name>A0A8R1EMC9_CAEJA</name>
<accession>A0A8R1EMC9</accession>
<keyword evidence="3 5" id="KW-1133">Transmembrane helix</keyword>
<dbReference type="InterPro" id="IPR000203">
    <property type="entry name" value="GPS"/>
</dbReference>
<evidence type="ECO:0000256" key="5">
    <source>
        <dbReference type="SAM" id="Phobius"/>
    </source>
</evidence>
<evidence type="ECO:0000256" key="3">
    <source>
        <dbReference type="ARBA" id="ARBA00022989"/>
    </source>
</evidence>